<evidence type="ECO:0000256" key="6">
    <source>
        <dbReference type="ARBA" id="ARBA00023015"/>
    </source>
</evidence>
<keyword evidence="7" id="KW-0238">DNA-binding</keyword>
<keyword evidence="3" id="KW-0053">Apoptosis</keyword>
<dbReference type="InterPro" id="IPR002117">
    <property type="entry name" value="p53_tumour_suppressor"/>
</dbReference>
<evidence type="ECO:0000256" key="2">
    <source>
        <dbReference type="ARBA" id="ARBA00006167"/>
    </source>
</evidence>
<reference evidence="14 15" key="1">
    <citation type="journal article" date="2019" name="Sci. Rep.">
        <title>Orb-weaving spider Araneus ventricosus genome elucidates the spidroin gene catalogue.</title>
        <authorList>
            <person name="Kono N."/>
            <person name="Nakamura H."/>
            <person name="Ohtoshi R."/>
            <person name="Moran D.A.P."/>
            <person name="Shinohara A."/>
            <person name="Yoshida Y."/>
            <person name="Fujiwara M."/>
            <person name="Mori M."/>
            <person name="Tomita M."/>
            <person name="Arakawa K."/>
        </authorList>
    </citation>
    <scope>NUCLEOTIDE SEQUENCE [LARGE SCALE GENOMIC DNA]</scope>
</reference>
<evidence type="ECO:0000256" key="1">
    <source>
        <dbReference type="ARBA" id="ARBA00004123"/>
    </source>
</evidence>
<evidence type="ECO:0000256" key="11">
    <source>
        <dbReference type="PIRSR" id="PIRSR602117-1"/>
    </source>
</evidence>
<keyword evidence="10" id="KW-0539">Nucleus</keyword>
<evidence type="ECO:0000259" key="13">
    <source>
        <dbReference type="Pfam" id="PF00870"/>
    </source>
</evidence>
<dbReference type="Gene3D" id="2.60.40.720">
    <property type="match status" value="1"/>
</dbReference>
<proteinExistence type="inferred from homology"/>
<evidence type="ECO:0000313" key="14">
    <source>
        <dbReference type="EMBL" id="GBM69278.1"/>
    </source>
</evidence>
<feature type="domain" description="p53 DNA-binding" evidence="13">
    <location>
        <begin position="62"/>
        <end position="156"/>
    </location>
</feature>
<dbReference type="Pfam" id="PF00870">
    <property type="entry name" value="P53"/>
    <property type="match status" value="1"/>
</dbReference>
<comment type="cofactor">
    <cofactor evidence="11">
        <name>Zn(2+)</name>
        <dbReference type="ChEBI" id="CHEBI:29105"/>
    </cofactor>
    <text evidence="11">Binds 1 zinc ion per subunit.</text>
</comment>
<comment type="similarity">
    <text evidence="2">Belongs to the p53 family.</text>
</comment>
<keyword evidence="5 11" id="KW-0862">Zinc</keyword>
<evidence type="ECO:0000256" key="5">
    <source>
        <dbReference type="ARBA" id="ARBA00022833"/>
    </source>
</evidence>
<dbReference type="InterPro" id="IPR011615">
    <property type="entry name" value="p53_DNA-bd"/>
</dbReference>
<comment type="caution">
    <text evidence="14">The sequence shown here is derived from an EMBL/GenBank/DDBJ whole genome shotgun (WGS) entry which is preliminary data.</text>
</comment>
<dbReference type="GO" id="GO:0006915">
    <property type="term" value="P:apoptotic process"/>
    <property type="evidence" value="ECO:0007669"/>
    <property type="project" value="UniProtKB-KW"/>
</dbReference>
<organism evidence="14 15">
    <name type="scientific">Araneus ventricosus</name>
    <name type="common">Orbweaver spider</name>
    <name type="synonym">Epeira ventricosa</name>
    <dbReference type="NCBI Taxonomy" id="182803"/>
    <lineage>
        <taxon>Eukaryota</taxon>
        <taxon>Metazoa</taxon>
        <taxon>Ecdysozoa</taxon>
        <taxon>Arthropoda</taxon>
        <taxon>Chelicerata</taxon>
        <taxon>Arachnida</taxon>
        <taxon>Araneae</taxon>
        <taxon>Araneomorphae</taxon>
        <taxon>Entelegynae</taxon>
        <taxon>Araneoidea</taxon>
        <taxon>Araneidae</taxon>
        <taxon>Araneus</taxon>
    </lineage>
</organism>
<accession>A0A4Y2HVG3</accession>
<comment type="subcellular location">
    <subcellularLocation>
        <location evidence="1">Nucleus</location>
    </subcellularLocation>
</comment>
<dbReference type="Proteomes" id="UP000499080">
    <property type="component" value="Unassembled WGS sequence"/>
</dbReference>
<dbReference type="EMBL" id="BGPR01002187">
    <property type="protein sequence ID" value="GBM69278.1"/>
    <property type="molecule type" value="Genomic_DNA"/>
</dbReference>
<dbReference type="GO" id="GO:0046872">
    <property type="term" value="F:metal ion binding"/>
    <property type="evidence" value="ECO:0007669"/>
    <property type="project" value="UniProtKB-KW"/>
</dbReference>
<dbReference type="PANTHER" id="PTHR11447">
    <property type="entry name" value="CELLULAR TUMOR ANTIGEN P53"/>
    <property type="match status" value="1"/>
</dbReference>
<keyword evidence="4 11" id="KW-0479">Metal-binding</keyword>
<dbReference type="InterPro" id="IPR012346">
    <property type="entry name" value="p53/RUNT-type_TF_DNA-bd_sf"/>
</dbReference>
<protein>
    <submittedName>
        <fullName evidence="14">Cellular tumor antigen p53</fullName>
    </submittedName>
</protein>
<evidence type="ECO:0000256" key="9">
    <source>
        <dbReference type="ARBA" id="ARBA00023163"/>
    </source>
</evidence>
<dbReference type="OrthoDB" id="6422391at2759"/>
<gene>
    <name evidence="14" type="primary">TP53_1</name>
    <name evidence="14" type="ORF">AVEN_246304_2</name>
</gene>
<dbReference type="GO" id="GO:0000981">
    <property type="term" value="F:DNA-binding transcription factor activity, RNA polymerase II-specific"/>
    <property type="evidence" value="ECO:0007669"/>
    <property type="project" value="TreeGrafter"/>
</dbReference>
<evidence type="ECO:0000256" key="3">
    <source>
        <dbReference type="ARBA" id="ARBA00022703"/>
    </source>
</evidence>
<dbReference type="AlphaFoldDB" id="A0A4Y2HVG3"/>
<keyword evidence="6" id="KW-0805">Transcription regulation</keyword>
<dbReference type="GO" id="GO:0005634">
    <property type="term" value="C:nucleus"/>
    <property type="evidence" value="ECO:0007669"/>
    <property type="project" value="UniProtKB-SubCell"/>
</dbReference>
<sequence length="256" mass="29068">MNILVLCFWAGWYQIRNPIPSKNRNICGPSVIWSTNKSMVKRPIIDVVLKFGEEGIGPGLFHAEHLIRSDSQLAYYEIDAVTKRHSVIVPFENPPVGQDYSTYIFKFVCFNSCAGGPNRRPLALIFTLEQGNNVFGRVVLDLKICACPGRDRENAKTGKLPQSTTAGTVSKRKNTDSSCMIPQNYFENLPKKKKLEEGKPEKKEEFTIKVKDVECYNFLLTMKRLFLGHKRFGRIPPECRALLQICKSSSDEDEKS</sequence>
<keyword evidence="8" id="KW-0010">Activator</keyword>
<feature type="region of interest" description="Disordered" evidence="12">
    <location>
        <begin position="156"/>
        <end position="175"/>
    </location>
</feature>
<keyword evidence="15" id="KW-1185">Reference proteome</keyword>
<evidence type="ECO:0000256" key="7">
    <source>
        <dbReference type="ARBA" id="ARBA00023125"/>
    </source>
</evidence>
<name>A0A4Y2HVG3_ARAVE</name>
<evidence type="ECO:0000256" key="4">
    <source>
        <dbReference type="ARBA" id="ARBA00022723"/>
    </source>
</evidence>
<evidence type="ECO:0000313" key="15">
    <source>
        <dbReference type="Proteomes" id="UP000499080"/>
    </source>
</evidence>
<evidence type="ECO:0000256" key="10">
    <source>
        <dbReference type="ARBA" id="ARBA00023242"/>
    </source>
</evidence>
<dbReference type="PANTHER" id="PTHR11447:SF16">
    <property type="entry name" value="P53 PROTEIN LONG FORM VARIANT 1"/>
    <property type="match status" value="1"/>
</dbReference>
<dbReference type="PRINTS" id="PR00386">
    <property type="entry name" value="P53SUPPRESSR"/>
</dbReference>
<evidence type="ECO:0000256" key="8">
    <source>
        <dbReference type="ARBA" id="ARBA00023159"/>
    </source>
</evidence>
<feature type="binding site" evidence="11">
    <location>
        <position position="109"/>
    </location>
    <ligand>
        <name>Zn(2+)</name>
        <dbReference type="ChEBI" id="CHEBI:29105"/>
    </ligand>
</feature>
<dbReference type="InterPro" id="IPR008967">
    <property type="entry name" value="p53-like_TF_DNA-bd_sf"/>
</dbReference>
<evidence type="ECO:0000256" key="12">
    <source>
        <dbReference type="SAM" id="MobiDB-lite"/>
    </source>
</evidence>
<keyword evidence="9" id="KW-0804">Transcription</keyword>
<dbReference type="GO" id="GO:0000978">
    <property type="term" value="F:RNA polymerase II cis-regulatory region sequence-specific DNA binding"/>
    <property type="evidence" value="ECO:0007669"/>
    <property type="project" value="TreeGrafter"/>
</dbReference>
<feature type="binding site" evidence="11">
    <location>
        <position position="113"/>
    </location>
    <ligand>
        <name>Zn(2+)</name>
        <dbReference type="ChEBI" id="CHEBI:29105"/>
    </ligand>
</feature>
<dbReference type="SUPFAM" id="SSF49417">
    <property type="entry name" value="p53-like transcription factors"/>
    <property type="match status" value="1"/>
</dbReference>